<feature type="chain" id="PRO_5046989198" evidence="5">
    <location>
        <begin position="27"/>
        <end position="364"/>
    </location>
</feature>
<dbReference type="PROSITE" id="PS51257">
    <property type="entry name" value="PROKAR_LIPOPROTEIN"/>
    <property type="match status" value="1"/>
</dbReference>
<feature type="domain" description="Periplasmic binding protein" evidence="6">
    <location>
        <begin position="55"/>
        <end position="303"/>
    </location>
</feature>
<evidence type="ECO:0000256" key="4">
    <source>
        <dbReference type="SAM" id="MobiDB-lite"/>
    </source>
</evidence>
<feature type="region of interest" description="Disordered" evidence="4">
    <location>
        <begin position="345"/>
        <end position="364"/>
    </location>
</feature>
<comment type="similarity">
    <text evidence="2">Belongs to the bacterial solute-binding protein 2 family.</text>
</comment>
<feature type="signal peptide" evidence="5">
    <location>
        <begin position="1"/>
        <end position="26"/>
    </location>
</feature>
<dbReference type="EMBL" id="JBHSEP010000002">
    <property type="protein sequence ID" value="MFC4597279.1"/>
    <property type="molecule type" value="Genomic_DNA"/>
</dbReference>
<sequence>MNKNIYKLGILALALSMMMAIISACGSTTNSNGGSASPGGAGETGGGDAAAVTAGIVLLDLKNPFYVRMQTAGTQAGKDYGVKTIWQSADGSLEKQISIVENFIEQKVDVILIDPQDAKGIIPAIDKATSAGIPVITMGNKVEGNGNYNTLYPDYENESVVARIMGTALDGQGEIGLLTGNAGNYVSDNREKGFMDTMTKEFPNIKVTAQPTNWDPAQAQRISETWLNNSKLDAIAFINDPLGLAAKGSADAKGAKLLYAGYDGDVEMHDMINSGEMLVDVLTGAERVGYWNVAAAARIAKGSEMPIDLFMPTYFVMSDETAAMLKDKGLEIEYITPEKAVEVGKDYSNELGPDQPDERISGEK</sequence>
<dbReference type="CDD" id="cd01536">
    <property type="entry name" value="PBP1_ABC_sugar_binding-like"/>
    <property type="match status" value="1"/>
</dbReference>
<name>A0ABV9FAS2_9BACL</name>
<protein>
    <submittedName>
        <fullName evidence="7">Sugar ABC transporter substrate-binding protein</fullName>
    </submittedName>
</protein>
<keyword evidence="3 5" id="KW-0732">Signal</keyword>
<dbReference type="PANTHER" id="PTHR46847:SF1">
    <property type="entry name" value="D-ALLOSE-BINDING PERIPLASMIC PROTEIN-RELATED"/>
    <property type="match status" value="1"/>
</dbReference>
<comment type="subcellular location">
    <subcellularLocation>
        <location evidence="1">Cell envelope</location>
    </subcellularLocation>
</comment>
<dbReference type="SUPFAM" id="SSF53822">
    <property type="entry name" value="Periplasmic binding protein-like I"/>
    <property type="match status" value="1"/>
</dbReference>
<accession>A0ABV9FAS2</accession>
<evidence type="ECO:0000259" key="6">
    <source>
        <dbReference type="Pfam" id="PF13407"/>
    </source>
</evidence>
<dbReference type="PANTHER" id="PTHR46847">
    <property type="entry name" value="D-ALLOSE-BINDING PERIPLASMIC PROTEIN-RELATED"/>
    <property type="match status" value="1"/>
</dbReference>
<evidence type="ECO:0000256" key="5">
    <source>
        <dbReference type="SAM" id="SignalP"/>
    </source>
</evidence>
<evidence type="ECO:0000256" key="1">
    <source>
        <dbReference type="ARBA" id="ARBA00004196"/>
    </source>
</evidence>
<gene>
    <name evidence="7" type="ORF">ACFO3S_03420</name>
</gene>
<dbReference type="Proteomes" id="UP001596028">
    <property type="component" value="Unassembled WGS sequence"/>
</dbReference>
<keyword evidence="8" id="KW-1185">Reference proteome</keyword>
<organism evidence="7 8">
    <name type="scientific">Cohnella hongkongensis</name>
    <dbReference type="NCBI Taxonomy" id="178337"/>
    <lineage>
        <taxon>Bacteria</taxon>
        <taxon>Bacillati</taxon>
        <taxon>Bacillota</taxon>
        <taxon>Bacilli</taxon>
        <taxon>Bacillales</taxon>
        <taxon>Paenibacillaceae</taxon>
        <taxon>Cohnella</taxon>
    </lineage>
</organism>
<reference evidence="8" key="1">
    <citation type="journal article" date="2019" name="Int. J. Syst. Evol. Microbiol.">
        <title>The Global Catalogue of Microorganisms (GCM) 10K type strain sequencing project: providing services to taxonomists for standard genome sequencing and annotation.</title>
        <authorList>
            <consortium name="The Broad Institute Genomics Platform"/>
            <consortium name="The Broad Institute Genome Sequencing Center for Infectious Disease"/>
            <person name="Wu L."/>
            <person name="Ma J."/>
        </authorList>
    </citation>
    <scope>NUCLEOTIDE SEQUENCE [LARGE SCALE GENOMIC DNA]</scope>
    <source>
        <strain evidence="8">CCUG 49571</strain>
    </source>
</reference>
<proteinExistence type="inferred from homology"/>
<evidence type="ECO:0000256" key="2">
    <source>
        <dbReference type="ARBA" id="ARBA00007639"/>
    </source>
</evidence>
<evidence type="ECO:0000313" key="8">
    <source>
        <dbReference type="Proteomes" id="UP001596028"/>
    </source>
</evidence>
<dbReference type="RefSeq" id="WP_378092270.1">
    <property type="nucleotide sequence ID" value="NZ_JBHSEP010000002.1"/>
</dbReference>
<evidence type="ECO:0000313" key="7">
    <source>
        <dbReference type="EMBL" id="MFC4597279.1"/>
    </source>
</evidence>
<comment type="caution">
    <text evidence="7">The sequence shown here is derived from an EMBL/GenBank/DDBJ whole genome shotgun (WGS) entry which is preliminary data.</text>
</comment>
<dbReference type="InterPro" id="IPR028082">
    <property type="entry name" value="Peripla_BP_I"/>
</dbReference>
<dbReference type="Gene3D" id="3.40.50.2300">
    <property type="match status" value="2"/>
</dbReference>
<dbReference type="Pfam" id="PF13407">
    <property type="entry name" value="Peripla_BP_4"/>
    <property type="match status" value="1"/>
</dbReference>
<evidence type="ECO:0000256" key="3">
    <source>
        <dbReference type="ARBA" id="ARBA00022729"/>
    </source>
</evidence>
<dbReference type="InterPro" id="IPR025997">
    <property type="entry name" value="SBP_2_dom"/>
</dbReference>